<evidence type="ECO:0000256" key="1">
    <source>
        <dbReference type="ARBA" id="ARBA00004141"/>
    </source>
</evidence>
<dbReference type="GO" id="GO:0046961">
    <property type="term" value="F:proton-transporting ATPase activity, rotational mechanism"/>
    <property type="evidence" value="ECO:0007669"/>
    <property type="project" value="InterPro"/>
</dbReference>
<dbReference type="VEuPathDB" id="TrichDB:TVAG_492780"/>
<evidence type="ECO:0000256" key="4">
    <source>
        <dbReference type="ARBA" id="ARBA00022692"/>
    </source>
</evidence>
<keyword evidence="7 9" id="KW-0406">Ion transport</keyword>
<organism evidence="11 12">
    <name type="scientific">Trichomonas vaginalis (strain ATCC PRA-98 / G3)</name>
    <dbReference type="NCBI Taxonomy" id="412133"/>
    <lineage>
        <taxon>Eukaryota</taxon>
        <taxon>Metamonada</taxon>
        <taxon>Parabasalia</taxon>
        <taxon>Trichomonadida</taxon>
        <taxon>Trichomonadidae</taxon>
        <taxon>Trichomonas</taxon>
    </lineage>
</organism>
<evidence type="ECO:0000256" key="2">
    <source>
        <dbReference type="ARBA" id="ARBA00007296"/>
    </source>
</evidence>
<evidence type="ECO:0000256" key="6">
    <source>
        <dbReference type="ARBA" id="ARBA00022989"/>
    </source>
</evidence>
<dbReference type="InterPro" id="IPR011555">
    <property type="entry name" value="ATPase_proteolipid_su_C_euk"/>
</dbReference>
<dbReference type="CDD" id="cd18176">
    <property type="entry name" value="ATP-synt_Vo_c_ATP6C_rpt2"/>
    <property type="match status" value="1"/>
</dbReference>
<keyword evidence="12" id="KW-1185">Reference proteome</keyword>
<dbReference type="SUPFAM" id="SSF81333">
    <property type="entry name" value="F1F0 ATP synthase subunit C"/>
    <property type="match status" value="1"/>
</dbReference>
<dbReference type="KEGG" id="tva:4756588"/>
<dbReference type="Proteomes" id="UP000001542">
    <property type="component" value="Unassembled WGS sequence"/>
</dbReference>
<feature type="transmembrane region" description="Helical" evidence="9">
    <location>
        <begin position="133"/>
        <end position="157"/>
    </location>
</feature>
<dbReference type="Pfam" id="PF00137">
    <property type="entry name" value="ATP-synt_C"/>
    <property type="match status" value="2"/>
</dbReference>
<dbReference type="PRINTS" id="PR00122">
    <property type="entry name" value="VACATPASE"/>
</dbReference>
<evidence type="ECO:0000256" key="5">
    <source>
        <dbReference type="ARBA" id="ARBA00022781"/>
    </source>
</evidence>
<dbReference type="GO" id="GO:0005774">
    <property type="term" value="C:vacuolar membrane"/>
    <property type="evidence" value="ECO:0007669"/>
    <property type="project" value="UniProtKB-SubCell"/>
</dbReference>
<keyword evidence="4 9" id="KW-0812">Transmembrane</keyword>
<dbReference type="OrthoDB" id="1744869at2759"/>
<dbReference type="EMBL" id="DS113662">
    <property type="protein sequence ID" value="EAX98787.1"/>
    <property type="molecule type" value="Genomic_DNA"/>
</dbReference>
<dbReference type="SMR" id="A2F8J4"/>
<name>A2F8J4_TRIV3</name>
<keyword evidence="9" id="KW-0926">Vacuole</keyword>
<accession>A2F8J4</accession>
<feature type="transmembrane region" description="Helical" evidence="9">
    <location>
        <begin position="20"/>
        <end position="43"/>
    </location>
</feature>
<evidence type="ECO:0000313" key="12">
    <source>
        <dbReference type="Proteomes" id="UP000001542"/>
    </source>
</evidence>
<dbReference type="InParanoid" id="A2F8J4"/>
<evidence type="ECO:0000313" key="11">
    <source>
        <dbReference type="EMBL" id="EAX98787.1"/>
    </source>
</evidence>
<dbReference type="NCBIfam" id="TIGR01100">
    <property type="entry name" value="V_ATP_synt_C"/>
    <property type="match status" value="1"/>
</dbReference>
<reference evidence="11" key="1">
    <citation type="submission" date="2006-10" db="EMBL/GenBank/DDBJ databases">
        <authorList>
            <person name="Amadeo P."/>
            <person name="Zhao Q."/>
            <person name="Wortman J."/>
            <person name="Fraser-Liggett C."/>
            <person name="Carlton J."/>
        </authorList>
    </citation>
    <scope>NUCLEOTIDE SEQUENCE</scope>
    <source>
        <strain evidence="11">G3</strain>
    </source>
</reference>
<dbReference type="eggNOG" id="KOG0232">
    <property type="taxonomic scope" value="Eukaryota"/>
</dbReference>
<keyword evidence="8 9" id="KW-0472">Membrane</keyword>
<evidence type="ECO:0000256" key="9">
    <source>
        <dbReference type="RuleBase" id="RU363060"/>
    </source>
</evidence>
<feature type="domain" description="V-ATPase proteolipid subunit C-like" evidence="10">
    <location>
        <begin position="21"/>
        <end position="79"/>
    </location>
</feature>
<dbReference type="STRING" id="5722.A2F8J4"/>
<dbReference type="InterPro" id="IPR002379">
    <property type="entry name" value="ATPase_proteolipid_c-like_dom"/>
</dbReference>
<proteinExistence type="inferred from homology"/>
<reference evidence="11" key="2">
    <citation type="journal article" date="2007" name="Science">
        <title>Draft genome sequence of the sexually transmitted pathogen Trichomonas vaginalis.</title>
        <authorList>
            <person name="Carlton J.M."/>
            <person name="Hirt R.P."/>
            <person name="Silva J.C."/>
            <person name="Delcher A.L."/>
            <person name="Schatz M."/>
            <person name="Zhao Q."/>
            <person name="Wortman J.R."/>
            <person name="Bidwell S.L."/>
            <person name="Alsmark U.C.M."/>
            <person name="Besteiro S."/>
            <person name="Sicheritz-Ponten T."/>
            <person name="Noel C.J."/>
            <person name="Dacks J.B."/>
            <person name="Foster P.G."/>
            <person name="Simillion C."/>
            <person name="Van de Peer Y."/>
            <person name="Miranda-Saavedra D."/>
            <person name="Barton G.J."/>
            <person name="Westrop G.D."/>
            <person name="Mueller S."/>
            <person name="Dessi D."/>
            <person name="Fiori P.L."/>
            <person name="Ren Q."/>
            <person name="Paulsen I."/>
            <person name="Zhang H."/>
            <person name="Bastida-Corcuera F.D."/>
            <person name="Simoes-Barbosa A."/>
            <person name="Brown M.T."/>
            <person name="Hayes R.D."/>
            <person name="Mukherjee M."/>
            <person name="Okumura C.Y."/>
            <person name="Schneider R."/>
            <person name="Smith A.J."/>
            <person name="Vanacova S."/>
            <person name="Villalvazo M."/>
            <person name="Haas B.J."/>
            <person name="Pertea M."/>
            <person name="Feldblyum T.V."/>
            <person name="Utterback T.R."/>
            <person name="Shu C.L."/>
            <person name="Osoegawa K."/>
            <person name="de Jong P.J."/>
            <person name="Hrdy I."/>
            <person name="Horvathova L."/>
            <person name="Zubacova Z."/>
            <person name="Dolezal P."/>
            <person name="Malik S.B."/>
            <person name="Logsdon J.M. Jr."/>
            <person name="Henze K."/>
            <person name="Gupta A."/>
            <person name="Wang C.C."/>
            <person name="Dunne R.L."/>
            <person name="Upcroft J.A."/>
            <person name="Upcroft P."/>
            <person name="White O."/>
            <person name="Salzberg S.L."/>
            <person name="Tang P."/>
            <person name="Chiu C.-H."/>
            <person name="Lee Y.-S."/>
            <person name="Embley T.M."/>
            <person name="Coombs G.H."/>
            <person name="Mottram J.C."/>
            <person name="Tachezy J."/>
            <person name="Fraser-Liggett C.M."/>
            <person name="Johnson P.J."/>
        </authorList>
    </citation>
    <scope>NUCLEOTIDE SEQUENCE [LARGE SCALE GENOMIC DNA]</scope>
    <source>
        <strain evidence="11">G3</strain>
    </source>
</reference>
<feature type="transmembrane region" description="Helical" evidence="9">
    <location>
        <begin position="55"/>
        <end position="78"/>
    </location>
</feature>
<sequence>MSSYALDDTVCPAWTPFIGFLGILCGIVLSCAGSAIGTAKCGIGLCSASVINKSVIVRALIAPIMAGIIGIYGLVFSIVVMSNIIPEHYHMKTAWSNFSGGICVGVCGLAAGATIGIAGQYGIIAFAKSPELFIGLTLVLIFGEVLGIYGMVISLVMNKNSPCEPASI</sequence>
<dbReference type="VEuPathDB" id="TrichDB:TVAGG3_0903240"/>
<dbReference type="Gene3D" id="1.20.120.610">
    <property type="entry name" value="lithium bound rotor ring of v- atpase"/>
    <property type="match status" value="1"/>
</dbReference>
<keyword evidence="3 9" id="KW-0813">Transport</keyword>
<dbReference type="InterPro" id="IPR035921">
    <property type="entry name" value="F/V-ATP_Csub_sf"/>
</dbReference>
<comment type="subcellular location">
    <subcellularLocation>
        <location evidence="1">Membrane</location>
        <topology evidence="1">Multi-pass membrane protein</topology>
    </subcellularLocation>
    <subcellularLocation>
        <location evidence="9">Vacuole membrane</location>
        <topology evidence="9">Multi-pass membrane protein</topology>
    </subcellularLocation>
</comment>
<comment type="similarity">
    <text evidence="2 9">Belongs to the V-ATPase proteolipid subunit family.</text>
</comment>
<gene>
    <name evidence="11" type="ORF">TVAG_492780</name>
</gene>
<feature type="transmembrane region" description="Helical" evidence="9">
    <location>
        <begin position="98"/>
        <end position="121"/>
    </location>
</feature>
<evidence type="ECO:0000256" key="8">
    <source>
        <dbReference type="ARBA" id="ARBA00023136"/>
    </source>
</evidence>
<dbReference type="GO" id="GO:0033179">
    <property type="term" value="C:proton-transporting V-type ATPase, V0 domain"/>
    <property type="evidence" value="ECO:0007669"/>
    <property type="project" value="InterPro"/>
</dbReference>
<protein>
    <recommendedName>
        <fullName evidence="9">V-type proton ATPase proteolipid subunit</fullName>
    </recommendedName>
</protein>
<dbReference type="OMA" id="KPPYAFF"/>
<dbReference type="AlphaFoldDB" id="A2F8J4"/>
<dbReference type="RefSeq" id="XP_001311717.1">
    <property type="nucleotide sequence ID" value="XM_001311716.1"/>
</dbReference>
<evidence type="ECO:0000256" key="3">
    <source>
        <dbReference type="ARBA" id="ARBA00022448"/>
    </source>
</evidence>
<evidence type="ECO:0000259" key="10">
    <source>
        <dbReference type="Pfam" id="PF00137"/>
    </source>
</evidence>
<dbReference type="PANTHER" id="PTHR10263">
    <property type="entry name" value="V-TYPE PROTON ATPASE PROTEOLIPID SUBUNIT"/>
    <property type="match status" value="1"/>
</dbReference>
<dbReference type="GO" id="GO:0016020">
    <property type="term" value="C:membrane"/>
    <property type="evidence" value="ECO:0000318"/>
    <property type="project" value="GO_Central"/>
</dbReference>
<dbReference type="InterPro" id="IPR000245">
    <property type="entry name" value="ATPase_proteolipid_csu"/>
</dbReference>
<feature type="domain" description="V-ATPase proteolipid subunit C-like" evidence="10">
    <location>
        <begin position="99"/>
        <end position="157"/>
    </location>
</feature>
<keyword evidence="5 9" id="KW-0375">Hydrogen ion transport</keyword>
<keyword evidence="6 9" id="KW-1133">Transmembrane helix</keyword>
<evidence type="ECO:0000256" key="7">
    <source>
        <dbReference type="ARBA" id="ARBA00023065"/>
    </source>
</evidence>